<keyword evidence="2" id="KW-0677">Repeat</keyword>
<gene>
    <name evidence="6" type="ORF">Acr_00g0061840</name>
</gene>
<reference evidence="7" key="1">
    <citation type="submission" date="2019-07" db="EMBL/GenBank/DDBJ databases">
        <title>De Novo Assembly of kiwifruit Actinidia rufa.</title>
        <authorList>
            <person name="Sugita-Konishi S."/>
            <person name="Sato K."/>
            <person name="Mori E."/>
            <person name="Abe Y."/>
            <person name="Kisaki G."/>
            <person name="Hamano K."/>
            <person name="Suezawa K."/>
            <person name="Otani M."/>
            <person name="Fukuda T."/>
            <person name="Manabe T."/>
            <person name="Gomi K."/>
            <person name="Tabuchi M."/>
            <person name="Akimitsu K."/>
            <person name="Kataoka I."/>
        </authorList>
    </citation>
    <scope>NUCLEOTIDE SEQUENCE [LARGE SCALE GENOMIC DNA]</scope>
    <source>
        <strain evidence="7">cv. Fuchu</strain>
    </source>
</reference>
<dbReference type="InterPro" id="IPR032867">
    <property type="entry name" value="DYW_dom"/>
</dbReference>
<dbReference type="InterPro" id="IPR002885">
    <property type="entry name" value="PPR_rpt"/>
</dbReference>
<evidence type="ECO:0000256" key="4">
    <source>
        <dbReference type="SAM" id="MobiDB-lite"/>
    </source>
</evidence>
<evidence type="ECO:0000313" key="7">
    <source>
        <dbReference type="Proteomes" id="UP000585474"/>
    </source>
</evidence>
<comment type="caution">
    <text evidence="6">The sequence shown here is derived from an EMBL/GenBank/DDBJ whole genome shotgun (WGS) entry which is preliminary data.</text>
</comment>
<dbReference type="AlphaFoldDB" id="A0A7J0DNS3"/>
<feature type="domain" description="DYW" evidence="5">
    <location>
        <begin position="409"/>
        <end position="448"/>
    </location>
</feature>
<dbReference type="PROSITE" id="PS51375">
    <property type="entry name" value="PPR"/>
    <property type="match status" value="2"/>
</dbReference>
<keyword evidence="7" id="KW-1185">Reference proteome</keyword>
<dbReference type="InterPro" id="IPR046960">
    <property type="entry name" value="PPR_At4g14850-like_plant"/>
</dbReference>
<protein>
    <submittedName>
        <fullName evidence="6">Tetratricopeptide repeat (TPR)-like superfamily protein</fullName>
    </submittedName>
</protein>
<feature type="repeat" description="PPR" evidence="3">
    <location>
        <begin position="331"/>
        <end position="365"/>
    </location>
</feature>
<dbReference type="Gene3D" id="1.25.40.10">
    <property type="entry name" value="Tetratricopeptide repeat domain"/>
    <property type="match status" value="1"/>
</dbReference>
<dbReference type="EMBL" id="BJWL01000324">
    <property type="protein sequence ID" value="GFS39237.1"/>
    <property type="molecule type" value="Genomic_DNA"/>
</dbReference>
<feature type="compositionally biased region" description="Low complexity" evidence="4">
    <location>
        <begin position="86"/>
        <end position="102"/>
    </location>
</feature>
<evidence type="ECO:0000256" key="1">
    <source>
        <dbReference type="ARBA" id="ARBA00006643"/>
    </source>
</evidence>
<evidence type="ECO:0000256" key="2">
    <source>
        <dbReference type="ARBA" id="ARBA00022737"/>
    </source>
</evidence>
<feature type="compositionally biased region" description="Low complexity" evidence="4">
    <location>
        <begin position="32"/>
        <end position="74"/>
    </location>
</feature>
<dbReference type="PANTHER" id="PTHR47926">
    <property type="entry name" value="PENTATRICOPEPTIDE REPEAT-CONTAINING PROTEIN"/>
    <property type="match status" value="1"/>
</dbReference>
<dbReference type="OrthoDB" id="185373at2759"/>
<proteinExistence type="inferred from homology"/>
<feature type="repeat" description="PPR" evidence="3">
    <location>
        <begin position="194"/>
        <end position="228"/>
    </location>
</feature>
<evidence type="ECO:0000259" key="5">
    <source>
        <dbReference type="Pfam" id="PF14432"/>
    </source>
</evidence>
<dbReference type="GO" id="GO:0008270">
    <property type="term" value="F:zinc ion binding"/>
    <property type="evidence" value="ECO:0007669"/>
    <property type="project" value="InterPro"/>
</dbReference>
<dbReference type="Pfam" id="PF01535">
    <property type="entry name" value="PPR"/>
    <property type="match status" value="1"/>
</dbReference>
<evidence type="ECO:0000256" key="3">
    <source>
        <dbReference type="PROSITE-ProRule" id="PRU00708"/>
    </source>
</evidence>
<dbReference type="Pfam" id="PF20431">
    <property type="entry name" value="E_motif"/>
    <property type="match status" value="1"/>
</dbReference>
<accession>A0A7J0DNS3</accession>
<dbReference type="NCBIfam" id="TIGR00756">
    <property type="entry name" value="PPR"/>
    <property type="match status" value="2"/>
</dbReference>
<dbReference type="GO" id="GO:0003723">
    <property type="term" value="F:RNA binding"/>
    <property type="evidence" value="ECO:0007669"/>
    <property type="project" value="InterPro"/>
</dbReference>
<dbReference type="GO" id="GO:0009451">
    <property type="term" value="P:RNA modification"/>
    <property type="evidence" value="ECO:0007669"/>
    <property type="project" value="InterPro"/>
</dbReference>
<dbReference type="Pfam" id="PF13041">
    <property type="entry name" value="PPR_2"/>
    <property type="match status" value="1"/>
</dbReference>
<sequence length="459" mass="50117">MAVAAVEGRISRATNAYPVVLAGGHLYTAARSRTTLRPPTAPASTTSSPSTPNRTSSPTPSASSTATFPTQTSSPGPPSSPPSPTHPFLSTTSSPCSATPFSPTSALSPPSLLSPLASNSTLTLLSFPSLPNPSLNSRSIEALCYFADMRTCGFGSTMYSVSGGLRAAAVEQCRIMWFGVGDSWVFDELIPEMKVIGWNAMMASYGQQGDHNSMIELLGLMEARGLVTDEYSFLAILSAFCNAGLLSETELWLSRMRFNYGLDPSIKHYTCLVGAMGRVGRLEEAERIAMTMPFEPDAAMWRSLLSTCAQHGNVDMAWTMAKRLLRFDQRDDSAYVIVANAFAGAGRWDEVKKIWKMMKDWGVKKEGGRSWIEAQGTVHVFLAGDRRHDRTEEIYAKLAELIEEIGKLGYVLRWDEVLHEVGESEKRELLMYHSEKLALAFGLVSGAAGFEDCQKFEDL</sequence>
<dbReference type="Proteomes" id="UP000585474">
    <property type="component" value="Unassembled WGS sequence"/>
</dbReference>
<dbReference type="FunFam" id="1.25.40.10:FF:000158">
    <property type="entry name" value="pentatricopeptide repeat-containing protein At2g33680"/>
    <property type="match status" value="1"/>
</dbReference>
<dbReference type="Pfam" id="PF14432">
    <property type="entry name" value="DYW_deaminase"/>
    <property type="match status" value="1"/>
</dbReference>
<organism evidence="6 7">
    <name type="scientific">Actinidia rufa</name>
    <dbReference type="NCBI Taxonomy" id="165716"/>
    <lineage>
        <taxon>Eukaryota</taxon>
        <taxon>Viridiplantae</taxon>
        <taxon>Streptophyta</taxon>
        <taxon>Embryophyta</taxon>
        <taxon>Tracheophyta</taxon>
        <taxon>Spermatophyta</taxon>
        <taxon>Magnoliopsida</taxon>
        <taxon>eudicotyledons</taxon>
        <taxon>Gunneridae</taxon>
        <taxon>Pentapetalae</taxon>
        <taxon>asterids</taxon>
        <taxon>Ericales</taxon>
        <taxon>Actinidiaceae</taxon>
        <taxon>Actinidia</taxon>
    </lineage>
</organism>
<evidence type="ECO:0000313" key="6">
    <source>
        <dbReference type="EMBL" id="GFS39237.1"/>
    </source>
</evidence>
<feature type="region of interest" description="Disordered" evidence="4">
    <location>
        <begin position="32"/>
        <end position="102"/>
    </location>
</feature>
<comment type="similarity">
    <text evidence="1">Belongs to the PPR family. PCMP-H subfamily.</text>
</comment>
<name>A0A7J0DNS3_9ERIC</name>
<dbReference type="InterPro" id="IPR046848">
    <property type="entry name" value="E_motif"/>
</dbReference>
<dbReference type="GO" id="GO:0099402">
    <property type="term" value="P:plant organ development"/>
    <property type="evidence" value="ECO:0007669"/>
    <property type="project" value="UniProtKB-ARBA"/>
</dbReference>
<feature type="compositionally biased region" description="Pro residues" evidence="4">
    <location>
        <begin position="75"/>
        <end position="85"/>
    </location>
</feature>
<dbReference type="PROSITE" id="PS51738">
    <property type="entry name" value="PEPTIDASE_C21"/>
    <property type="match status" value="1"/>
</dbReference>
<dbReference type="PANTHER" id="PTHR47926:SF464">
    <property type="entry name" value="DYW DOMAIN-CONTAINING PROTEIN"/>
    <property type="match status" value="1"/>
</dbReference>
<dbReference type="InterPro" id="IPR011990">
    <property type="entry name" value="TPR-like_helical_dom_sf"/>
</dbReference>